<dbReference type="EMBL" id="PVTE01000001">
    <property type="protein sequence ID" value="PRY47114.1"/>
    <property type="molecule type" value="Genomic_DNA"/>
</dbReference>
<proteinExistence type="predicted"/>
<keyword evidence="2" id="KW-1185">Reference proteome</keyword>
<gene>
    <name evidence="1" type="ORF">CLV58_101180</name>
</gene>
<evidence type="ECO:0000313" key="2">
    <source>
        <dbReference type="Proteomes" id="UP000238375"/>
    </source>
</evidence>
<dbReference type="Proteomes" id="UP000238375">
    <property type="component" value="Unassembled WGS sequence"/>
</dbReference>
<evidence type="ECO:0000313" key="1">
    <source>
        <dbReference type="EMBL" id="PRY47114.1"/>
    </source>
</evidence>
<organism evidence="1 2">
    <name type="scientific">Spirosoma oryzae</name>
    <dbReference type="NCBI Taxonomy" id="1469603"/>
    <lineage>
        <taxon>Bacteria</taxon>
        <taxon>Pseudomonadati</taxon>
        <taxon>Bacteroidota</taxon>
        <taxon>Cytophagia</taxon>
        <taxon>Cytophagales</taxon>
        <taxon>Cytophagaceae</taxon>
        <taxon>Spirosoma</taxon>
    </lineage>
</organism>
<comment type="caution">
    <text evidence="1">The sequence shown here is derived from an EMBL/GenBank/DDBJ whole genome shotgun (WGS) entry which is preliminary data.</text>
</comment>
<name>A0A2T0TN03_9BACT</name>
<reference evidence="1 2" key="1">
    <citation type="submission" date="2018-03" db="EMBL/GenBank/DDBJ databases">
        <title>Genomic Encyclopedia of Archaeal and Bacterial Type Strains, Phase II (KMG-II): from individual species to whole genera.</title>
        <authorList>
            <person name="Goeker M."/>
        </authorList>
    </citation>
    <scope>NUCLEOTIDE SEQUENCE [LARGE SCALE GENOMIC DNA]</scope>
    <source>
        <strain evidence="1 2">DSM 28354</strain>
    </source>
</reference>
<accession>A0A2T0TN03</accession>
<protein>
    <submittedName>
        <fullName evidence="1">Uncharacterized protein</fullName>
    </submittedName>
</protein>
<sequence length="34" mass="4257">MFVNNYFNFFLKFSFNCYETFYYNAFCFVLSVLL</sequence>
<dbReference type="AlphaFoldDB" id="A0A2T0TN03"/>